<evidence type="ECO:0000256" key="9">
    <source>
        <dbReference type="SAM" id="Phobius"/>
    </source>
</evidence>
<keyword evidence="9" id="KW-1133">Transmembrane helix</keyword>
<organism evidence="10 11">
    <name type="scientific">Plectus sambesii</name>
    <dbReference type="NCBI Taxonomy" id="2011161"/>
    <lineage>
        <taxon>Eukaryota</taxon>
        <taxon>Metazoa</taxon>
        <taxon>Ecdysozoa</taxon>
        <taxon>Nematoda</taxon>
        <taxon>Chromadorea</taxon>
        <taxon>Plectida</taxon>
        <taxon>Plectina</taxon>
        <taxon>Plectoidea</taxon>
        <taxon>Plectidae</taxon>
        <taxon>Plectus</taxon>
    </lineage>
</organism>
<dbReference type="GO" id="GO:0005506">
    <property type="term" value="F:iron ion binding"/>
    <property type="evidence" value="ECO:0007669"/>
    <property type="project" value="InterPro"/>
</dbReference>
<evidence type="ECO:0000256" key="3">
    <source>
        <dbReference type="ARBA" id="ARBA00022723"/>
    </source>
</evidence>
<evidence type="ECO:0000256" key="6">
    <source>
        <dbReference type="ARBA" id="ARBA00023033"/>
    </source>
</evidence>
<keyword evidence="3 7" id="KW-0479">Metal-binding</keyword>
<dbReference type="InterPro" id="IPR017972">
    <property type="entry name" value="Cyt_P450_CS"/>
</dbReference>
<comment type="similarity">
    <text evidence="2 8">Belongs to the cytochrome P450 family.</text>
</comment>
<dbReference type="GO" id="GO:0016705">
    <property type="term" value="F:oxidoreductase activity, acting on paired donors, with incorporation or reduction of molecular oxygen"/>
    <property type="evidence" value="ECO:0007669"/>
    <property type="project" value="InterPro"/>
</dbReference>
<evidence type="ECO:0000256" key="5">
    <source>
        <dbReference type="ARBA" id="ARBA00023004"/>
    </source>
</evidence>
<dbReference type="Pfam" id="PF00067">
    <property type="entry name" value="p450"/>
    <property type="match status" value="1"/>
</dbReference>
<proteinExistence type="inferred from homology"/>
<evidence type="ECO:0000313" key="10">
    <source>
        <dbReference type="Proteomes" id="UP000887566"/>
    </source>
</evidence>
<keyword evidence="9" id="KW-0812">Transmembrane</keyword>
<keyword evidence="6 8" id="KW-0503">Monooxygenase</keyword>
<name>A0A914VBD1_9BILA</name>
<dbReference type="AlphaFoldDB" id="A0A914VBD1"/>
<dbReference type="GO" id="GO:0020037">
    <property type="term" value="F:heme binding"/>
    <property type="evidence" value="ECO:0007669"/>
    <property type="project" value="InterPro"/>
</dbReference>
<dbReference type="FunFam" id="1.10.630.10:FF:000036">
    <property type="entry name" value="CYtochrome P450 family"/>
    <property type="match status" value="1"/>
</dbReference>
<dbReference type="InterPro" id="IPR002401">
    <property type="entry name" value="Cyt_P450_E_grp-I"/>
</dbReference>
<dbReference type="GO" id="GO:0004497">
    <property type="term" value="F:monooxygenase activity"/>
    <property type="evidence" value="ECO:0007669"/>
    <property type="project" value="UniProtKB-KW"/>
</dbReference>
<dbReference type="PROSITE" id="PS00086">
    <property type="entry name" value="CYTOCHROME_P450"/>
    <property type="match status" value="1"/>
</dbReference>
<feature type="transmembrane region" description="Helical" evidence="9">
    <location>
        <begin position="12"/>
        <end position="30"/>
    </location>
</feature>
<dbReference type="InterPro" id="IPR001128">
    <property type="entry name" value="Cyt_P450"/>
</dbReference>
<dbReference type="PRINTS" id="PR00385">
    <property type="entry name" value="P450"/>
</dbReference>
<keyword evidence="4 8" id="KW-0560">Oxidoreductase</keyword>
<dbReference type="WBParaSite" id="PSAMB.scaffold1670size28866.g14265.t1">
    <property type="protein sequence ID" value="PSAMB.scaffold1670size28866.g14265.t1"/>
    <property type="gene ID" value="PSAMB.scaffold1670size28866.g14265"/>
</dbReference>
<dbReference type="SUPFAM" id="SSF48264">
    <property type="entry name" value="Cytochrome P450"/>
    <property type="match status" value="1"/>
</dbReference>
<evidence type="ECO:0000256" key="7">
    <source>
        <dbReference type="PIRSR" id="PIRSR602401-1"/>
    </source>
</evidence>
<dbReference type="Gene3D" id="1.10.630.10">
    <property type="entry name" value="Cytochrome P450"/>
    <property type="match status" value="1"/>
</dbReference>
<dbReference type="Proteomes" id="UP000887566">
    <property type="component" value="Unplaced"/>
</dbReference>
<accession>A0A914VBD1</accession>
<protein>
    <submittedName>
        <fullName evidence="11">Cytochrome P450</fullName>
    </submittedName>
</protein>
<dbReference type="PANTHER" id="PTHR24284">
    <property type="entry name" value="CYTOCHROME P450 FAMILY"/>
    <property type="match status" value="1"/>
</dbReference>
<evidence type="ECO:0000256" key="2">
    <source>
        <dbReference type="ARBA" id="ARBA00010617"/>
    </source>
</evidence>
<keyword evidence="10" id="KW-1185">Reference proteome</keyword>
<feature type="transmembrane region" description="Helical" evidence="9">
    <location>
        <begin position="42"/>
        <end position="58"/>
    </location>
</feature>
<evidence type="ECO:0000256" key="4">
    <source>
        <dbReference type="ARBA" id="ARBA00023002"/>
    </source>
</evidence>
<dbReference type="PRINTS" id="PR00463">
    <property type="entry name" value="EP450I"/>
</dbReference>
<keyword evidence="5 7" id="KW-0408">Iron</keyword>
<dbReference type="PANTHER" id="PTHR24284:SF1">
    <property type="entry name" value="CYTOCHROME P450 FAMILY"/>
    <property type="match status" value="1"/>
</dbReference>
<sequence>MGFLVGNRRRAGGGCCWLTITTFLSGFTVYPRRLLAAGERMALSYIIVVLACTAYYIHRYYKNVARYPPGPTPLPFIGNLLQIDKVNTHKCLERMSATYGPVFTVFLPRPTVIITKLPEIKEALIKKGDVFAGRPNSPIDTITSTFENGGIIFSWNELWRDQRRYAMHTLRNFGMGRNVMEEKIMSSVATLYGQVDELAHQDKADMNWPLQLCVGNIINELLFGYHFAVNDCAKSVYLIESVEKVFFRLRNRISVLLIQEYPWMRHLPVVGWQGYGEIREDFMKLIDFASEEITEHKKDLDYDAEPSTFTAAYLQEIRKREQNGNTDSYSELQLANVLTDFWSAGMETTATTMRWAIVLLVRHPEIQTKLQKEIDDVIGPNRQPKMADKTNMPYTSAVLMELQRKANIVPLNVVHKTLADTEVANLPIPANTTVLAQISSVLDDPESFPQPERFNPDRFLNADGKTFNATAVDHLVPFSLGKRQCAGESLARMELFLILVALMQRYSFSVPVGGQLPNMMPVYGVTQVPLPYECKITMRHQD</sequence>
<feature type="binding site" description="axial binding residue" evidence="7">
    <location>
        <position position="485"/>
    </location>
    <ligand>
        <name>heme</name>
        <dbReference type="ChEBI" id="CHEBI:30413"/>
    </ligand>
    <ligandPart>
        <name>Fe</name>
        <dbReference type="ChEBI" id="CHEBI:18248"/>
    </ligandPart>
</feature>
<reference evidence="11" key="1">
    <citation type="submission" date="2022-11" db="UniProtKB">
        <authorList>
            <consortium name="WormBaseParasite"/>
        </authorList>
    </citation>
    <scope>IDENTIFICATION</scope>
</reference>
<evidence type="ECO:0000256" key="1">
    <source>
        <dbReference type="ARBA" id="ARBA00001971"/>
    </source>
</evidence>
<comment type="cofactor">
    <cofactor evidence="1 7">
        <name>heme</name>
        <dbReference type="ChEBI" id="CHEBI:30413"/>
    </cofactor>
</comment>
<evidence type="ECO:0000256" key="8">
    <source>
        <dbReference type="RuleBase" id="RU000461"/>
    </source>
</evidence>
<evidence type="ECO:0000313" key="11">
    <source>
        <dbReference type="WBParaSite" id="PSAMB.scaffold1670size28866.g14265.t1"/>
    </source>
</evidence>
<keyword evidence="9" id="KW-0472">Membrane</keyword>
<keyword evidence="7 8" id="KW-0349">Heme</keyword>
<dbReference type="InterPro" id="IPR036396">
    <property type="entry name" value="Cyt_P450_sf"/>
</dbReference>